<evidence type="ECO:0000256" key="5">
    <source>
        <dbReference type="ARBA" id="ARBA00023136"/>
    </source>
</evidence>
<feature type="transmembrane region" description="Helical" evidence="6">
    <location>
        <begin position="37"/>
        <end position="55"/>
    </location>
</feature>
<feature type="transmembrane region" description="Helical" evidence="6">
    <location>
        <begin position="101"/>
        <end position="120"/>
    </location>
</feature>
<comment type="subcellular location">
    <subcellularLocation>
        <location evidence="1">Membrane</location>
        <topology evidence="1">Multi-pass membrane protein</topology>
    </subcellularLocation>
</comment>
<name>A0A1G2T706_9BACT</name>
<keyword evidence="5 6" id="KW-0472">Membrane</keyword>
<dbReference type="Proteomes" id="UP000179264">
    <property type="component" value="Unassembled WGS sequence"/>
</dbReference>
<dbReference type="GO" id="GO:0000271">
    <property type="term" value="P:polysaccharide biosynthetic process"/>
    <property type="evidence" value="ECO:0007669"/>
    <property type="project" value="InterPro"/>
</dbReference>
<organism evidence="8 9">
    <name type="scientific">Candidatus Zambryskibacteria bacterium RIFCSPHIGHO2_02_38_10.5</name>
    <dbReference type="NCBI Taxonomy" id="1802742"/>
    <lineage>
        <taxon>Bacteria</taxon>
        <taxon>Candidatus Zambryskiibacteriota</taxon>
    </lineage>
</organism>
<dbReference type="PANTHER" id="PTHR38459:SF1">
    <property type="entry name" value="PROPHAGE BACTOPRENOL-LINKED GLUCOSE TRANSLOCASE HOMOLOG"/>
    <property type="match status" value="1"/>
</dbReference>
<evidence type="ECO:0000256" key="1">
    <source>
        <dbReference type="ARBA" id="ARBA00004141"/>
    </source>
</evidence>
<dbReference type="InterPro" id="IPR007267">
    <property type="entry name" value="GtrA_DPMS_TM"/>
</dbReference>
<proteinExistence type="inferred from homology"/>
<protein>
    <recommendedName>
        <fullName evidence="7">GtrA/DPMS transmembrane domain-containing protein</fullName>
    </recommendedName>
</protein>
<evidence type="ECO:0000256" key="6">
    <source>
        <dbReference type="SAM" id="Phobius"/>
    </source>
</evidence>
<dbReference type="Pfam" id="PF04138">
    <property type="entry name" value="GtrA_DPMS_TM"/>
    <property type="match status" value="1"/>
</dbReference>
<reference evidence="8 9" key="1">
    <citation type="journal article" date="2016" name="Nat. Commun.">
        <title>Thousands of microbial genomes shed light on interconnected biogeochemical processes in an aquifer system.</title>
        <authorList>
            <person name="Anantharaman K."/>
            <person name="Brown C.T."/>
            <person name="Hug L.A."/>
            <person name="Sharon I."/>
            <person name="Castelle C.J."/>
            <person name="Probst A.J."/>
            <person name="Thomas B.C."/>
            <person name="Singh A."/>
            <person name="Wilkins M.J."/>
            <person name="Karaoz U."/>
            <person name="Brodie E.L."/>
            <person name="Williams K.H."/>
            <person name="Hubbard S.S."/>
            <person name="Banfield J.F."/>
        </authorList>
    </citation>
    <scope>NUCLEOTIDE SEQUENCE [LARGE SCALE GENOMIC DNA]</scope>
</reference>
<evidence type="ECO:0000256" key="4">
    <source>
        <dbReference type="ARBA" id="ARBA00022989"/>
    </source>
</evidence>
<accession>A0A1G2T706</accession>
<evidence type="ECO:0000256" key="2">
    <source>
        <dbReference type="ARBA" id="ARBA00009399"/>
    </source>
</evidence>
<evidence type="ECO:0000256" key="3">
    <source>
        <dbReference type="ARBA" id="ARBA00022692"/>
    </source>
</evidence>
<dbReference type="GO" id="GO:0005886">
    <property type="term" value="C:plasma membrane"/>
    <property type="evidence" value="ECO:0007669"/>
    <property type="project" value="TreeGrafter"/>
</dbReference>
<dbReference type="AlphaFoldDB" id="A0A1G2T706"/>
<evidence type="ECO:0000313" key="9">
    <source>
        <dbReference type="Proteomes" id="UP000179264"/>
    </source>
</evidence>
<sequence>MIRRFTKHLLVRYVISGGVSALVDLSLLYLFNLYTHYLIAAAFAFALAFSVSFTLQKFWTFKDHSTDGIHKQTVIYLGTSLFGLSLNTLLMYIFVDYIHVGVISSQVFAGGLVACCTFFISRDFVFKYKKEENLL</sequence>
<feature type="transmembrane region" description="Helical" evidence="6">
    <location>
        <begin position="9"/>
        <end position="31"/>
    </location>
</feature>
<evidence type="ECO:0000313" key="8">
    <source>
        <dbReference type="EMBL" id="OHA93030.1"/>
    </source>
</evidence>
<dbReference type="InterPro" id="IPR051401">
    <property type="entry name" value="GtrA_CellWall_Glycosyl"/>
</dbReference>
<dbReference type="PANTHER" id="PTHR38459">
    <property type="entry name" value="PROPHAGE BACTOPRENOL-LINKED GLUCOSE TRANSLOCASE HOMOLOG"/>
    <property type="match status" value="1"/>
</dbReference>
<feature type="transmembrane region" description="Helical" evidence="6">
    <location>
        <begin position="75"/>
        <end position="95"/>
    </location>
</feature>
<comment type="caution">
    <text evidence="8">The sequence shown here is derived from an EMBL/GenBank/DDBJ whole genome shotgun (WGS) entry which is preliminary data.</text>
</comment>
<keyword evidence="3 6" id="KW-0812">Transmembrane</keyword>
<dbReference type="EMBL" id="MHVL01000028">
    <property type="protein sequence ID" value="OHA93030.1"/>
    <property type="molecule type" value="Genomic_DNA"/>
</dbReference>
<gene>
    <name evidence="8" type="ORF">A2W58_02060</name>
</gene>
<comment type="similarity">
    <text evidence="2">Belongs to the GtrA family.</text>
</comment>
<feature type="domain" description="GtrA/DPMS transmembrane" evidence="7">
    <location>
        <begin position="12"/>
        <end position="126"/>
    </location>
</feature>
<evidence type="ECO:0000259" key="7">
    <source>
        <dbReference type="Pfam" id="PF04138"/>
    </source>
</evidence>
<keyword evidence="4 6" id="KW-1133">Transmembrane helix</keyword>